<gene>
    <name evidence="2" type="ORF">PCOR1329_LOCUS32295</name>
</gene>
<reference evidence="2" key="1">
    <citation type="submission" date="2023-10" db="EMBL/GenBank/DDBJ databases">
        <authorList>
            <person name="Chen Y."/>
            <person name="Shah S."/>
            <person name="Dougan E. K."/>
            <person name="Thang M."/>
            <person name="Chan C."/>
        </authorList>
    </citation>
    <scope>NUCLEOTIDE SEQUENCE [LARGE SCALE GENOMIC DNA]</scope>
</reference>
<evidence type="ECO:0000313" key="2">
    <source>
        <dbReference type="EMBL" id="CAK0835217.1"/>
    </source>
</evidence>
<feature type="non-terminal residue" evidence="2">
    <location>
        <position position="243"/>
    </location>
</feature>
<dbReference type="Proteomes" id="UP001189429">
    <property type="component" value="Unassembled WGS sequence"/>
</dbReference>
<sequence length="243" mass="24689">RAGGRGGARQRRQDSPTSAQVPAPGRGQARRGLGRGRPGGRDGVAPEDGAEAGPARPRARTHVVPVLHDDQEEQDLPDGPRGGPRLLRGGGEEGQGPRIGGALPARGRGSVRRAGRGRTGGPAQGGAPSVPEAVPHGEGHEVREGGFRQFQSEGGVQRGGNGGEGRQGEGELQPQSPGRRGDAHRVPEGEDGGRRTEPGNLEEGDDAGPRGGGRSAVGRARAKGRADQGGGATNARAAEDARL</sequence>
<name>A0ABN9SST5_9DINO</name>
<feature type="non-terminal residue" evidence="2">
    <location>
        <position position="1"/>
    </location>
</feature>
<feature type="region of interest" description="Disordered" evidence="1">
    <location>
        <begin position="1"/>
        <end position="243"/>
    </location>
</feature>
<evidence type="ECO:0000256" key="1">
    <source>
        <dbReference type="SAM" id="MobiDB-lite"/>
    </source>
</evidence>
<accession>A0ABN9SST5</accession>
<keyword evidence="3" id="KW-1185">Reference proteome</keyword>
<feature type="compositionally biased region" description="Gly residues" evidence="1">
    <location>
        <begin position="88"/>
        <end position="99"/>
    </location>
</feature>
<feature type="compositionally biased region" description="Low complexity" evidence="1">
    <location>
        <begin position="77"/>
        <end position="87"/>
    </location>
</feature>
<comment type="caution">
    <text evidence="2">The sequence shown here is derived from an EMBL/GenBank/DDBJ whole genome shotgun (WGS) entry which is preliminary data.</text>
</comment>
<proteinExistence type="predicted"/>
<feature type="compositionally biased region" description="Basic and acidic residues" evidence="1">
    <location>
        <begin position="179"/>
        <end position="197"/>
    </location>
</feature>
<protein>
    <submittedName>
        <fullName evidence="2">Uncharacterized protein</fullName>
    </submittedName>
</protein>
<evidence type="ECO:0000313" key="3">
    <source>
        <dbReference type="Proteomes" id="UP001189429"/>
    </source>
</evidence>
<feature type="compositionally biased region" description="Gly residues" evidence="1">
    <location>
        <begin position="156"/>
        <end position="165"/>
    </location>
</feature>
<feature type="compositionally biased region" description="Basic and acidic residues" evidence="1">
    <location>
        <begin position="135"/>
        <end position="146"/>
    </location>
</feature>
<dbReference type="EMBL" id="CAUYUJ010013025">
    <property type="protein sequence ID" value="CAK0835217.1"/>
    <property type="molecule type" value="Genomic_DNA"/>
</dbReference>
<organism evidence="2 3">
    <name type="scientific">Prorocentrum cordatum</name>
    <dbReference type="NCBI Taxonomy" id="2364126"/>
    <lineage>
        <taxon>Eukaryota</taxon>
        <taxon>Sar</taxon>
        <taxon>Alveolata</taxon>
        <taxon>Dinophyceae</taxon>
        <taxon>Prorocentrales</taxon>
        <taxon>Prorocentraceae</taxon>
        <taxon>Prorocentrum</taxon>
    </lineage>
</organism>